<proteinExistence type="predicted"/>
<protein>
    <submittedName>
        <fullName evidence="2">Uncharacterized protein</fullName>
    </submittedName>
</protein>
<gene>
    <name evidence="2" type="ORF">SAMN02745131_03854</name>
</gene>
<sequence length="144" mass="16953">MYFITLVTQLLLVAYHQATTLFDLYPFNNVRDYSVKERLTECLINGITMIMPFIGFYFHVAWMMMAAIIIYPALLIAEYFNWWQPYLFGASEPWQKVYDRLFRSTIIVLPAVKKNPVPNLEHLILHGLTLITCIVTYISYFTQP</sequence>
<evidence type="ECO:0000313" key="2">
    <source>
        <dbReference type="EMBL" id="SHF91740.1"/>
    </source>
</evidence>
<keyword evidence="3" id="KW-1185">Reference proteome</keyword>
<accession>A0A1M5FJP0</accession>
<keyword evidence="1" id="KW-0472">Membrane</keyword>
<evidence type="ECO:0000256" key="1">
    <source>
        <dbReference type="SAM" id="Phobius"/>
    </source>
</evidence>
<evidence type="ECO:0000313" key="3">
    <source>
        <dbReference type="Proteomes" id="UP000184048"/>
    </source>
</evidence>
<dbReference type="STRING" id="1121884.SAMN02745131_03854"/>
<organism evidence="2 3">
    <name type="scientific">Flavisolibacter ginsengisoli DSM 18119</name>
    <dbReference type="NCBI Taxonomy" id="1121884"/>
    <lineage>
        <taxon>Bacteria</taxon>
        <taxon>Pseudomonadati</taxon>
        <taxon>Bacteroidota</taxon>
        <taxon>Chitinophagia</taxon>
        <taxon>Chitinophagales</taxon>
        <taxon>Chitinophagaceae</taxon>
        <taxon>Flavisolibacter</taxon>
    </lineage>
</organism>
<dbReference type="OrthoDB" id="674252at2"/>
<keyword evidence="1" id="KW-1133">Transmembrane helix</keyword>
<reference evidence="2 3" key="1">
    <citation type="submission" date="2016-11" db="EMBL/GenBank/DDBJ databases">
        <authorList>
            <person name="Jaros S."/>
            <person name="Januszkiewicz K."/>
            <person name="Wedrychowicz H."/>
        </authorList>
    </citation>
    <scope>NUCLEOTIDE SEQUENCE [LARGE SCALE GENOMIC DNA]</scope>
    <source>
        <strain evidence="2 3">DSM 18119</strain>
    </source>
</reference>
<dbReference type="AlphaFoldDB" id="A0A1M5FJP0"/>
<keyword evidence="1" id="KW-0812">Transmembrane</keyword>
<dbReference type="Proteomes" id="UP000184048">
    <property type="component" value="Unassembled WGS sequence"/>
</dbReference>
<feature type="transmembrane region" description="Helical" evidence="1">
    <location>
        <begin position="123"/>
        <end position="142"/>
    </location>
</feature>
<name>A0A1M5FJP0_9BACT</name>
<dbReference type="EMBL" id="FQUU01000023">
    <property type="protein sequence ID" value="SHF91740.1"/>
    <property type="molecule type" value="Genomic_DNA"/>
</dbReference>
<dbReference type="RefSeq" id="WP_072836973.1">
    <property type="nucleotide sequence ID" value="NZ_FQUU01000023.1"/>
</dbReference>
<feature type="transmembrane region" description="Helical" evidence="1">
    <location>
        <begin position="56"/>
        <end position="77"/>
    </location>
</feature>